<accession>U6KL31</accession>
<feature type="transmembrane region" description="Helical" evidence="2">
    <location>
        <begin position="48"/>
        <end position="67"/>
    </location>
</feature>
<keyword evidence="2" id="KW-1133">Transmembrane helix</keyword>
<name>U6KL31_EIMTE</name>
<reference evidence="3" key="2">
    <citation type="submission" date="2013-10" db="EMBL/GenBank/DDBJ databases">
        <authorList>
            <person name="Aslett M."/>
        </authorList>
    </citation>
    <scope>NUCLEOTIDE SEQUENCE [LARGE SCALE GENOMIC DNA]</scope>
    <source>
        <strain evidence="3">Houghton</strain>
    </source>
</reference>
<dbReference type="OMA" id="GQHNDTH"/>
<dbReference type="GeneID" id="25250163"/>
<keyword evidence="4" id="KW-1185">Reference proteome</keyword>
<dbReference type="RefSeq" id="XP_013227800.1">
    <property type="nucleotide sequence ID" value="XM_013372346.1"/>
</dbReference>
<protein>
    <submittedName>
        <fullName evidence="3">Uncharacterized protein</fullName>
    </submittedName>
</protein>
<keyword evidence="2" id="KW-0812">Transmembrane</keyword>
<evidence type="ECO:0000313" key="4">
    <source>
        <dbReference type="Proteomes" id="UP000030747"/>
    </source>
</evidence>
<feature type="region of interest" description="Disordered" evidence="1">
    <location>
        <begin position="365"/>
        <end position="384"/>
    </location>
</feature>
<dbReference type="VEuPathDB" id="ToxoDB:ETH_00004775"/>
<reference evidence="3" key="1">
    <citation type="submission" date="2013-10" db="EMBL/GenBank/DDBJ databases">
        <title>Genomic analysis of the causative agents of coccidiosis in chickens.</title>
        <authorList>
            <person name="Reid A.J."/>
            <person name="Blake D."/>
            <person name="Billington K."/>
            <person name="Browne H."/>
            <person name="Dunn M."/>
            <person name="Hung S."/>
            <person name="Kawahara F."/>
            <person name="Miranda-Saavedra D."/>
            <person name="Mourier T."/>
            <person name="Nagra H."/>
            <person name="Otto T.D."/>
            <person name="Rawlings N."/>
            <person name="Sanchez A."/>
            <person name="Sanders M."/>
            <person name="Subramaniam C."/>
            <person name="Tay Y."/>
            <person name="Dear P."/>
            <person name="Doerig C."/>
            <person name="Gruber A."/>
            <person name="Parkinson J."/>
            <person name="Shirley M."/>
            <person name="Wan K.L."/>
            <person name="Berriman M."/>
            <person name="Tomley F."/>
            <person name="Pain A."/>
        </authorList>
    </citation>
    <scope>NUCLEOTIDE SEQUENCE [LARGE SCALE GENOMIC DNA]</scope>
    <source>
        <strain evidence="3">Houghton</strain>
    </source>
</reference>
<evidence type="ECO:0000256" key="2">
    <source>
        <dbReference type="SAM" id="Phobius"/>
    </source>
</evidence>
<dbReference type="Proteomes" id="UP000030747">
    <property type="component" value="Unassembled WGS sequence"/>
</dbReference>
<keyword evidence="2" id="KW-0472">Membrane</keyword>
<proteinExistence type="predicted"/>
<dbReference type="EMBL" id="HG673746">
    <property type="protein sequence ID" value="CDJ36962.1"/>
    <property type="molecule type" value="Genomic_DNA"/>
</dbReference>
<sequence length="522" mass="58980">MEMPVMRTRTSLACADVDLETATGKAYAHTEDKSKTPVEYLKKASRMWMALAALLLIMFFCLSSSTFNHSANTPQQPLLPSSSAEKFVGTGGSDPLFAFHRPNVLGHSHYSLGEPHHSPGKHHFPQHHVTEDSAQQNAVVHEGHEGGQSYGESLEGEHEAEDTHDYAEEEEEEELHADDYLADIHPEYVHHDGLDDMKQHPDEPEYIDIWDGVSHEDLHLSDGIPGLKTPLFRLPFVDGQHNDTHVIGVHAKKVYLPRFLSVNGGKRLQSVSGTYKMYMIKDGRPKPHLNHGRLIWQKEGQMSSTFLYYDHMHHTWIFNEHLDLVHPRPLAFLAHGAILPIRKTNDHTFRKYGAPKSVHWIVRDAASGGSRPDGTIKVEADPKRSGDEHLQALLLQKVYHAPEDGTTESEGDIDDFELFNEEHEEEEQDEEELAVDDHGEPVVLPLGARSFQQFITHVKTNVYHTFDTLHARYDHREILKDPVSFVETNPHPDMVGPERLDGYSHGVVPHPLRTSAHDADGH</sequence>
<feature type="compositionally biased region" description="Basic and acidic residues" evidence="1">
    <location>
        <begin position="155"/>
        <end position="166"/>
    </location>
</feature>
<dbReference type="VEuPathDB" id="ToxoDB:ETH2_0817700"/>
<feature type="region of interest" description="Disordered" evidence="1">
    <location>
        <begin position="136"/>
        <end position="175"/>
    </location>
</feature>
<organism evidence="3 4">
    <name type="scientific">Eimeria tenella</name>
    <name type="common">Coccidian parasite</name>
    <dbReference type="NCBI Taxonomy" id="5802"/>
    <lineage>
        <taxon>Eukaryota</taxon>
        <taxon>Sar</taxon>
        <taxon>Alveolata</taxon>
        <taxon>Apicomplexa</taxon>
        <taxon>Conoidasida</taxon>
        <taxon>Coccidia</taxon>
        <taxon>Eucoccidiorida</taxon>
        <taxon>Eimeriorina</taxon>
        <taxon>Eimeriidae</taxon>
        <taxon>Eimeria</taxon>
    </lineage>
</organism>
<feature type="compositionally biased region" description="Basic and acidic residues" evidence="1">
    <location>
        <begin position="374"/>
        <end position="384"/>
    </location>
</feature>
<gene>
    <name evidence="3" type="ORF">ETH_00004775</name>
</gene>
<evidence type="ECO:0000313" key="3">
    <source>
        <dbReference type="EMBL" id="CDJ36962.1"/>
    </source>
</evidence>
<evidence type="ECO:0000256" key="1">
    <source>
        <dbReference type="SAM" id="MobiDB-lite"/>
    </source>
</evidence>
<dbReference type="OrthoDB" id="345641at2759"/>
<dbReference type="AlphaFoldDB" id="U6KL31"/>